<gene>
    <name evidence="1" type="ORF">AHOG_03805</name>
</gene>
<protein>
    <submittedName>
        <fullName evidence="1">Uncharacterized protein</fullName>
    </submittedName>
</protein>
<dbReference type="Proteomes" id="UP000204221">
    <property type="component" value="Chromosome"/>
</dbReference>
<accession>A0A221VY52</accession>
<proteinExistence type="predicted"/>
<evidence type="ECO:0000313" key="1">
    <source>
        <dbReference type="EMBL" id="ASO18417.1"/>
    </source>
</evidence>
<sequence>MTPKARVVVIASLGVLVLAVITYVISERIEPMRPTMSEEAVGGRVDSRIEAVIAALSSSPTLEANMGGSYPCLDPTDGGPKIGSSSRRSTGFGACRSTRMRL</sequence>
<evidence type="ECO:0000313" key="2">
    <source>
        <dbReference type="Proteomes" id="UP000204221"/>
    </source>
</evidence>
<dbReference type="EMBL" id="CP022521">
    <property type="protein sequence ID" value="ASO18417.1"/>
    <property type="molecule type" value="Genomic_DNA"/>
</dbReference>
<organism evidence="1 2">
    <name type="scientific">Actinoalloteichus hoggarensis</name>
    <dbReference type="NCBI Taxonomy" id="1470176"/>
    <lineage>
        <taxon>Bacteria</taxon>
        <taxon>Bacillati</taxon>
        <taxon>Actinomycetota</taxon>
        <taxon>Actinomycetes</taxon>
        <taxon>Pseudonocardiales</taxon>
        <taxon>Pseudonocardiaceae</taxon>
        <taxon>Actinoalloteichus</taxon>
    </lineage>
</organism>
<dbReference type="KEGG" id="ahg:AHOG_03805"/>
<reference evidence="1 2" key="1">
    <citation type="submission" date="2017-07" db="EMBL/GenBank/DDBJ databases">
        <title>Complete genome sequence of Actinoalloteichus hoggarensis DSM 45943, type strain of Actinoalloteichus hoggarensis.</title>
        <authorList>
            <person name="Ruckert C."/>
            <person name="Nouioui I."/>
            <person name="Willmese J."/>
            <person name="van Wezel G."/>
            <person name="Klenk H.-P."/>
            <person name="Kalinowski J."/>
            <person name="Zotchev S.B."/>
        </authorList>
    </citation>
    <scope>NUCLEOTIDE SEQUENCE [LARGE SCALE GENOMIC DNA]</scope>
    <source>
        <strain evidence="1 2">DSM 45943</strain>
    </source>
</reference>
<name>A0A221VY52_9PSEU</name>
<dbReference type="AlphaFoldDB" id="A0A221VY52"/>
<keyword evidence="2" id="KW-1185">Reference proteome</keyword>